<dbReference type="OrthoDB" id="1076608at2759"/>
<keyword evidence="6 8" id="KW-0472">Membrane</keyword>
<keyword evidence="5 8" id="KW-1133">Transmembrane helix</keyword>
<feature type="transmembrane region" description="Helical" evidence="8">
    <location>
        <begin position="1012"/>
        <end position="1031"/>
    </location>
</feature>
<feature type="compositionally biased region" description="Basic and acidic residues" evidence="7">
    <location>
        <begin position="514"/>
        <end position="523"/>
    </location>
</feature>
<evidence type="ECO:0000256" key="8">
    <source>
        <dbReference type="SAM" id="Phobius"/>
    </source>
</evidence>
<feature type="transmembrane region" description="Helical" evidence="8">
    <location>
        <begin position="980"/>
        <end position="1000"/>
    </location>
</feature>
<feature type="transmembrane region" description="Helical" evidence="8">
    <location>
        <begin position="167"/>
        <end position="186"/>
    </location>
</feature>
<keyword evidence="14" id="KW-1185">Reference proteome</keyword>
<dbReference type="PANTHER" id="PTHR13018">
    <property type="entry name" value="PROBABLE MEMBRANE PROTEIN DUF221-RELATED"/>
    <property type="match status" value="1"/>
</dbReference>
<evidence type="ECO:0000259" key="10">
    <source>
        <dbReference type="Pfam" id="PF12621"/>
    </source>
</evidence>
<reference evidence="14" key="1">
    <citation type="journal article" date="2017" name="Nat. Microbiol.">
        <title>Global analysis of biosynthetic gene clusters reveals vast potential of secondary metabolite production in Penicillium species.</title>
        <authorList>
            <person name="Nielsen J.C."/>
            <person name="Grijseels S."/>
            <person name="Prigent S."/>
            <person name="Ji B."/>
            <person name="Dainat J."/>
            <person name="Nielsen K.F."/>
            <person name="Frisvad J.C."/>
            <person name="Workman M."/>
            <person name="Nielsen J."/>
        </authorList>
    </citation>
    <scope>NUCLEOTIDE SEQUENCE [LARGE SCALE GENOMIC DNA]</scope>
    <source>
        <strain evidence="14">IBT 29486</strain>
    </source>
</reference>
<evidence type="ECO:0000313" key="14">
    <source>
        <dbReference type="Proteomes" id="UP000191518"/>
    </source>
</evidence>
<dbReference type="InterPro" id="IPR027815">
    <property type="entry name" value="CSC1/OSCA1-like_cyt"/>
</dbReference>
<evidence type="ECO:0000256" key="2">
    <source>
        <dbReference type="ARBA" id="ARBA00007779"/>
    </source>
</evidence>
<feature type="compositionally biased region" description="Pro residues" evidence="7">
    <location>
        <begin position="466"/>
        <end position="477"/>
    </location>
</feature>
<keyword evidence="4 8" id="KW-0812">Transmembrane</keyword>
<feature type="domain" description="CSC1/OSCA1-like cytosolic" evidence="12">
    <location>
        <begin position="212"/>
        <end position="286"/>
    </location>
</feature>
<dbReference type="GO" id="GO:0005227">
    <property type="term" value="F:calcium-activated cation channel activity"/>
    <property type="evidence" value="ECO:0007669"/>
    <property type="project" value="InterPro"/>
</dbReference>
<name>A0A1V6SCC7_9EURO</name>
<evidence type="ECO:0000259" key="9">
    <source>
        <dbReference type="Pfam" id="PF02714"/>
    </source>
</evidence>
<proteinExistence type="inferred from homology"/>
<feature type="transmembrane region" description="Helical" evidence="8">
    <location>
        <begin position="773"/>
        <end position="798"/>
    </location>
</feature>
<comment type="caution">
    <text evidence="13">The sequence shown here is derived from an EMBL/GenBank/DDBJ whole genome shotgun (WGS) entry which is preliminary data.</text>
</comment>
<dbReference type="PANTHER" id="PTHR13018:SF20">
    <property type="entry name" value="SPORULATION-SPECIFIC PROTEIN 75"/>
    <property type="match status" value="1"/>
</dbReference>
<organism evidence="13 14">
    <name type="scientific">Penicillium vulpinum</name>
    <dbReference type="NCBI Taxonomy" id="29845"/>
    <lineage>
        <taxon>Eukaryota</taxon>
        <taxon>Fungi</taxon>
        <taxon>Dikarya</taxon>
        <taxon>Ascomycota</taxon>
        <taxon>Pezizomycotina</taxon>
        <taxon>Eurotiomycetes</taxon>
        <taxon>Eurotiomycetidae</taxon>
        <taxon>Eurotiales</taxon>
        <taxon>Aspergillaceae</taxon>
        <taxon>Penicillium</taxon>
    </lineage>
</organism>
<evidence type="ECO:0008006" key="15">
    <source>
        <dbReference type="Google" id="ProtNLM"/>
    </source>
</evidence>
<evidence type="ECO:0000256" key="4">
    <source>
        <dbReference type="ARBA" id="ARBA00022692"/>
    </source>
</evidence>
<feature type="transmembrane region" description="Helical" evidence="8">
    <location>
        <begin position="108"/>
        <end position="127"/>
    </location>
</feature>
<evidence type="ECO:0000256" key="3">
    <source>
        <dbReference type="ARBA" id="ARBA00022448"/>
    </source>
</evidence>
<feature type="transmembrane region" description="Helical" evidence="8">
    <location>
        <begin position="27"/>
        <end position="48"/>
    </location>
</feature>
<evidence type="ECO:0000256" key="6">
    <source>
        <dbReference type="ARBA" id="ARBA00023136"/>
    </source>
</evidence>
<feature type="compositionally biased region" description="Polar residues" evidence="7">
    <location>
        <begin position="1137"/>
        <end position="1159"/>
    </location>
</feature>
<dbReference type="Pfam" id="PF12621">
    <property type="entry name" value="PHM7_ext"/>
    <property type="match status" value="1"/>
</dbReference>
<keyword evidence="3" id="KW-0813">Transport</keyword>
<sequence>MPSGLEEALEHTGGNGRTSEGVSISTFLASLATAIVVFVVEFLLFLLLKGKLSRIYQPRTYLVPDRERTTPSPPGLLRWIVPVFRTSSSEFIQKCGLDAYFFLRYLRMLLKIFVPLGLVILPVLLPINKVGGRDHKYEHGTSGVTYTVSGLDQLAWGNVTPEHTSRYWAHLIMAVVAIVYVCAVFFDELRNYIRLRQAYLTSPQHRLRASATTVLVTSIPPDWLNTDALDRLFDVFPGGVRNVWLNRNFDDLNEKVKARNDLALKLESAETDLIVKCKKAQLKNAKMEAKKAGKSQSSVEKQEQKAADKRASQMAMGPGISSGNPYQAHTVQEMLHGQPEGPQEKRLQDGPRRVFDPAFAAAGAVGQGVGKLGKTVLGGFKKVEQGFEKPLSRTGGFVATTDNIIPPRSHIPPTSDRSATTDIPPPRLHTPPGPDHSATTDILPPLSHTLPGPDDSATTDMLPPHANTPPVPDPLAPSSPSATNPAKPVGLRRSQHLSLNLGQRIGPDAGQDARQSDTMRRDPTTPSKPSFWKRMSSHTKSQGVRETDEYPLTAPETPATVPSPRGFNKPEKNEKHRHGRKEGAKMKGEEYPISYNENFENEDYGEPLWKQYVRPKDRDTMRLPIFGWSWMPSLWLIGKKVDTIDYCRKELARLNLEIEIDQQHPERFPLMNSAFIQFNHQVAAHMACQSVSHHLPKQMAPRVVEISPDDVIWDNMSIKWWERYLRAFGIITLVCAMVVGWAFPVAFTGLLSQLAYLEGAFPWLAWLGKLPDWFISAIQGILPALCLAILMALLPLILRFLSRTQGLFTGMSIELTVQNYYFAFLFVQLFLVVTIASSFSTIIENVTDVASWPQLLAVNIPKSSNYFFSYMILQAMSVSAGALVQIFGLVSWFILAPILDSTARKKWARTTNLNQMQWGTFFPVYTTLASIGLIYSVIAPLILVFNVITFGLFWFVYRYNTLYVTKFRFDTGGLLFPRAINQLFTGIYVMEVCLIGLFFLVRDENDDVACEGQAICMIVVLVLTAGYQILLNEAFSPLIRYLPITLEEDALRRDDEFRRAQHARLGLALDDEDEDNEDGDIEHALSKREHQERQHNKEIQEDIELKPLETNFPDQKRHNSDFLSTPTPKPVGKRPSWVSNSPNQKSKYFGQNSTPSTPTLQNMREKMAQDTEAQGPGPNTVGQALFAGIHDELEDLTPDERDQLVQRAFLHEALRAKRPVIWIPRDDLGVSDDEVYRTQRFSKHVWISNEYQALDGKCRTIFSRSPPDFSEVDLIQL</sequence>
<accession>A0A1V6SCC7</accession>
<dbReference type="Pfam" id="PF13967">
    <property type="entry name" value="RSN1_TM"/>
    <property type="match status" value="1"/>
</dbReference>
<comment type="subcellular location">
    <subcellularLocation>
        <location evidence="1">Membrane</location>
        <topology evidence="1">Multi-pass membrane protein</topology>
    </subcellularLocation>
</comment>
<evidence type="ECO:0000313" key="13">
    <source>
        <dbReference type="EMBL" id="OQE11675.1"/>
    </source>
</evidence>
<evidence type="ECO:0000256" key="5">
    <source>
        <dbReference type="ARBA" id="ARBA00022989"/>
    </source>
</evidence>
<dbReference type="InterPro" id="IPR003864">
    <property type="entry name" value="CSC1/OSCA1-like_7TM"/>
</dbReference>
<dbReference type="Pfam" id="PF14703">
    <property type="entry name" value="PHM7_cyt"/>
    <property type="match status" value="2"/>
</dbReference>
<feature type="region of interest" description="Disordered" evidence="7">
    <location>
        <begin position="398"/>
        <end position="585"/>
    </location>
</feature>
<protein>
    <recommendedName>
        <fullName evidence="15">DUF221-domain-containing protein</fullName>
    </recommendedName>
</protein>
<feature type="domain" description="CSC1/OSCA1-like 7TM region" evidence="9">
    <location>
        <begin position="726"/>
        <end position="998"/>
    </location>
</feature>
<feature type="compositionally biased region" description="Pro residues" evidence="7">
    <location>
        <begin position="423"/>
        <end position="434"/>
    </location>
</feature>
<dbReference type="AlphaFoldDB" id="A0A1V6SCC7"/>
<feature type="compositionally biased region" description="Basic and acidic residues" evidence="7">
    <location>
        <begin position="300"/>
        <end position="311"/>
    </location>
</feature>
<evidence type="ECO:0000256" key="7">
    <source>
        <dbReference type="SAM" id="MobiDB-lite"/>
    </source>
</evidence>
<evidence type="ECO:0000259" key="11">
    <source>
        <dbReference type="Pfam" id="PF13967"/>
    </source>
</evidence>
<dbReference type="Pfam" id="PF02714">
    <property type="entry name" value="RSN1_7TM"/>
    <property type="match status" value="1"/>
</dbReference>
<dbReference type="EMBL" id="MDYP01000002">
    <property type="protein sequence ID" value="OQE11675.1"/>
    <property type="molecule type" value="Genomic_DNA"/>
</dbReference>
<feature type="domain" description="CSC1/OSCA1-like N-terminal transmembrane" evidence="11">
    <location>
        <begin position="27"/>
        <end position="188"/>
    </location>
</feature>
<feature type="region of interest" description="Disordered" evidence="7">
    <location>
        <begin position="288"/>
        <end position="326"/>
    </location>
</feature>
<evidence type="ECO:0000259" key="12">
    <source>
        <dbReference type="Pfam" id="PF14703"/>
    </source>
</evidence>
<gene>
    <name evidence="13" type="ORF">PENVUL_c002G04995</name>
</gene>
<feature type="domain" description="10TM putative phosphate transporter extracellular tail" evidence="10">
    <location>
        <begin position="1197"/>
        <end position="1268"/>
    </location>
</feature>
<dbReference type="InterPro" id="IPR022257">
    <property type="entry name" value="PHM7_ext"/>
</dbReference>
<dbReference type="InterPro" id="IPR032880">
    <property type="entry name" value="CSC1/OSCA1-like_N"/>
</dbReference>
<feature type="domain" description="CSC1/OSCA1-like cytosolic" evidence="12">
    <location>
        <begin position="630"/>
        <end position="715"/>
    </location>
</feature>
<feature type="transmembrane region" description="Helical" evidence="8">
    <location>
        <begin position="819"/>
        <end position="843"/>
    </location>
</feature>
<feature type="transmembrane region" description="Helical" evidence="8">
    <location>
        <begin position="941"/>
        <end position="959"/>
    </location>
</feature>
<feature type="transmembrane region" description="Helical" evidence="8">
    <location>
        <begin position="871"/>
        <end position="895"/>
    </location>
</feature>
<dbReference type="InterPro" id="IPR045122">
    <property type="entry name" value="Csc1-like"/>
</dbReference>
<feature type="transmembrane region" description="Helical" evidence="8">
    <location>
        <begin position="724"/>
        <end position="747"/>
    </location>
</feature>
<feature type="compositionally biased region" description="Basic and acidic residues" evidence="7">
    <location>
        <begin position="1085"/>
        <end position="1107"/>
    </location>
</feature>
<evidence type="ECO:0000256" key="1">
    <source>
        <dbReference type="ARBA" id="ARBA00004141"/>
    </source>
</evidence>
<dbReference type="Proteomes" id="UP000191518">
    <property type="component" value="Unassembled WGS sequence"/>
</dbReference>
<feature type="region of interest" description="Disordered" evidence="7">
    <location>
        <begin position="1085"/>
        <end position="1159"/>
    </location>
</feature>
<dbReference type="GO" id="GO:0005886">
    <property type="term" value="C:plasma membrane"/>
    <property type="evidence" value="ECO:0007669"/>
    <property type="project" value="TreeGrafter"/>
</dbReference>
<comment type="similarity">
    <text evidence="2">Belongs to the CSC1 (TC 1.A.17) family.</text>
</comment>